<comment type="caution">
    <text evidence="7">The sequence shown here is derived from an EMBL/GenBank/DDBJ whole genome shotgun (WGS) entry which is preliminary data.</text>
</comment>
<feature type="binding site" evidence="5">
    <location>
        <position position="156"/>
    </location>
    <ligand>
        <name>FMN</name>
        <dbReference type="ChEBI" id="CHEBI:58210"/>
    </ligand>
</feature>
<dbReference type="AlphaFoldDB" id="A0A3E2H5U7"/>
<dbReference type="SUPFAM" id="SSF51395">
    <property type="entry name" value="FMN-linked oxidoreductases"/>
    <property type="match status" value="1"/>
</dbReference>
<feature type="binding site" evidence="5">
    <location>
        <position position="19"/>
    </location>
    <ligand>
        <name>glyoxylate</name>
        <dbReference type="ChEBI" id="CHEBI:36655"/>
    </ligand>
</feature>
<keyword evidence="5" id="KW-0288">FMN</keyword>
<keyword evidence="2" id="KW-0560">Oxidoreductase</keyword>
<dbReference type="InterPro" id="IPR037396">
    <property type="entry name" value="FMN_HAD"/>
</dbReference>
<feature type="binding site" evidence="5">
    <location>
        <position position="124"/>
    </location>
    <ligand>
        <name>FMN</name>
        <dbReference type="ChEBI" id="CHEBI:58210"/>
    </ligand>
</feature>
<dbReference type="Proteomes" id="UP000258309">
    <property type="component" value="Unassembled WGS sequence"/>
</dbReference>
<proteinExistence type="inferred from homology"/>
<dbReference type="PANTHER" id="PTHR10578:SF82">
    <property type="entry name" value="CYTOCHROME B2, PUTATIVE (AFU_ORTHOLOGUE AFUA_1G07200)-RELATED"/>
    <property type="match status" value="1"/>
</dbReference>
<evidence type="ECO:0000256" key="1">
    <source>
        <dbReference type="ARBA" id="ARBA00001917"/>
    </source>
</evidence>
<feature type="binding site" evidence="5">
    <location>
        <position position="253"/>
    </location>
    <ligand>
        <name>glyoxylate</name>
        <dbReference type="ChEBI" id="CHEBI:36655"/>
    </ligand>
</feature>
<evidence type="ECO:0000259" key="6">
    <source>
        <dbReference type="PROSITE" id="PS51349"/>
    </source>
</evidence>
<feature type="domain" description="FMN hydroxy acid dehydrogenase" evidence="6">
    <location>
        <begin position="1"/>
        <end position="361"/>
    </location>
</feature>
<dbReference type="PANTHER" id="PTHR10578">
    <property type="entry name" value="S -2-HYDROXY-ACID OXIDASE-RELATED"/>
    <property type="match status" value="1"/>
</dbReference>
<dbReference type="InterPro" id="IPR013785">
    <property type="entry name" value="Aldolase_TIM"/>
</dbReference>
<feature type="binding site" evidence="5">
    <location>
        <position position="126"/>
    </location>
    <ligand>
        <name>glyoxylate</name>
        <dbReference type="ChEBI" id="CHEBI:36655"/>
    </ligand>
</feature>
<feature type="non-terminal residue" evidence="7">
    <location>
        <position position="1"/>
    </location>
</feature>
<comment type="similarity">
    <text evidence="3">Belongs to the FMN-dependent alpha-hydroxy acid dehydrogenase family.</text>
</comment>
<keyword evidence="8" id="KW-1185">Reference proteome</keyword>
<feature type="non-terminal residue" evidence="7">
    <location>
        <position position="396"/>
    </location>
</feature>
<dbReference type="OrthoDB" id="1925334at2759"/>
<evidence type="ECO:0000256" key="3">
    <source>
        <dbReference type="ARBA" id="ARBA00024042"/>
    </source>
</evidence>
<accession>A0A3E2H5U7</accession>
<dbReference type="STRING" id="5539.A0A3E2H5U7"/>
<sequence>MDDFEFVATKLLTRKAWAYYFSASDDMISKSINNSVYRSILLRPRVFVNCVACDTSTSLFGQKVGTPLYASPTAMARLAHSDGEWGIAQGISRFGAVQIVSNNASMTPEQVVRDAPKGQVFGWQLYVQNNLQKSEAMLERISRPEMRKYYKFLVLTLDAPWPGKRELDERMQFEGGFSIKAGDDVQSPPVAKGGIGQQLFAGTAADLTWETTLPWLVEKTDLPIVLKGVQTYEDALLAARHADKVRVIILSNHGGRGVDTAPPAVHTLLEIRKYCPEVFEKIDIWVDGGIKRGTDIVKALCLGAKGVGIGRLPLWGLAAGGKRGVERVFENNADVRDFLFLASSAGRNGKVPETFRCSDNSGFRAMINTRAVERDCFAGVEKPAAPGIKKGRRPRL</sequence>
<evidence type="ECO:0000313" key="7">
    <source>
        <dbReference type="EMBL" id="RFU28785.1"/>
    </source>
</evidence>
<feature type="binding site" evidence="5">
    <location>
        <position position="251"/>
    </location>
    <ligand>
        <name>FMN</name>
        <dbReference type="ChEBI" id="CHEBI:58210"/>
    </ligand>
</feature>
<dbReference type="InterPro" id="IPR000262">
    <property type="entry name" value="FMN-dep_DH"/>
</dbReference>
<feature type="binding site" evidence="5">
    <location>
        <begin position="310"/>
        <end position="311"/>
    </location>
    <ligand>
        <name>FMN</name>
        <dbReference type="ChEBI" id="CHEBI:58210"/>
    </ligand>
</feature>
<dbReference type="Gene3D" id="3.20.20.70">
    <property type="entry name" value="Aldolase class I"/>
    <property type="match status" value="1"/>
</dbReference>
<feature type="binding site" evidence="5">
    <location>
        <begin position="72"/>
        <end position="74"/>
    </location>
    <ligand>
        <name>FMN</name>
        <dbReference type="ChEBI" id="CHEBI:58210"/>
    </ligand>
</feature>
<dbReference type="PROSITE" id="PS51349">
    <property type="entry name" value="FMN_HYDROXY_ACID_DH_2"/>
    <property type="match status" value="1"/>
</dbReference>
<dbReference type="GO" id="GO:0016491">
    <property type="term" value="F:oxidoreductase activity"/>
    <property type="evidence" value="ECO:0007669"/>
    <property type="project" value="UniProtKB-KW"/>
</dbReference>
<keyword evidence="5" id="KW-0285">Flavoprotein</keyword>
<feature type="binding site" evidence="5">
    <location>
        <position position="165"/>
    </location>
    <ligand>
        <name>glyoxylate</name>
        <dbReference type="ChEBI" id="CHEBI:36655"/>
    </ligand>
</feature>
<dbReference type="EMBL" id="NCSJ02000150">
    <property type="protein sequence ID" value="RFU28785.1"/>
    <property type="molecule type" value="Genomic_DNA"/>
</dbReference>
<dbReference type="Pfam" id="PF01070">
    <property type="entry name" value="FMN_dh"/>
    <property type="match status" value="1"/>
</dbReference>
<evidence type="ECO:0000256" key="2">
    <source>
        <dbReference type="ARBA" id="ARBA00023002"/>
    </source>
</evidence>
<evidence type="ECO:0000256" key="4">
    <source>
        <dbReference type="PIRSR" id="PIRSR000138-1"/>
    </source>
</evidence>
<feature type="binding site" evidence="5">
    <location>
        <position position="256"/>
    </location>
    <ligand>
        <name>glyoxylate</name>
        <dbReference type="ChEBI" id="CHEBI:36655"/>
    </ligand>
</feature>
<feature type="binding site" evidence="5">
    <location>
        <position position="101"/>
    </location>
    <ligand>
        <name>FMN</name>
        <dbReference type="ChEBI" id="CHEBI:58210"/>
    </ligand>
</feature>
<dbReference type="GO" id="GO:0010181">
    <property type="term" value="F:FMN binding"/>
    <property type="evidence" value="ECO:0007669"/>
    <property type="project" value="InterPro"/>
</dbReference>
<reference evidence="7 8" key="1">
    <citation type="submission" date="2018-05" db="EMBL/GenBank/DDBJ databases">
        <title>Draft genome sequence of Scytalidium lignicola DSM 105466, a ubiquitous saprotrophic fungus.</title>
        <authorList>
            <person name="Buettner E."/>
            <person name="Gebauer A.M."/>
            <person name="Hofrichter M."/>
            <person name="Liers C."/>
            <person name="Kellner H."/>
        </authorList>
    </citation>
    <scope>NUCLEOTIDE SEQUENCE [LARGE SCALE GENOMIC DNA]</scope>
    <source>
        <strain evidence="7 8">DSM 105466</strain>
    </source>
</reference>
<dbReference type="InterPro" id="IPR012133">
    <property type="entry name" value="Alpha-hydoxy_acid_DH_FMN"/>
</dbReference>
<feature type="binding site" evidence="5">
    <location>
        <position position="227"/>
    </location>
    <ligand>
        <name>FMN</name>
        <dbReference type="ChEBI" id="CHEBI:58210"/>
    </ligand>
</feature>
<dbReference type="PIRSF" id="PIRSF000138">
    <property type="entry name" value="Al-hdrx_acd_dh"/>
    <property type="match status" value="1"/>
</dbReference>
<comment type="cofactor">
    <cofactor evidence="1">
        <name>FMN</name>
        <dbReference type="ChEBI" id="CHEBI:58210"/>
    </cofactor>
</comment>
<gene>
    <name evidence="7" type="ORF">B7463_g7543</name>
</gene>
<feature type="active site" description="Proton acceptor" evidence="4">
    <location>
        <position position="253"/>
    </location>
</feature>
<name>A0A3E2H5U7_SCYLI</name>
<organism evidence="7 8">
    <name type="scientific">Scytalidium lignicola</name>
    <name type="common">Hyphomycete</name>
    <dbReference type="NCBI Taxonomy" id="5539"/>
    <lineage>
        <taxon>Eukaryota</taxon>
        <taxon>Fungi</taxon>
        <taxon>Dikarya</taxon>
        <taxon>Ascomycota</taxon>
        <taxon>Pezizomycotina</taxon>
        <taxon>Leotiomycetes</taxon>
        <taxon>Leotiomycetes incertae sedis</taxon>
        <taxon>Scytalidium</taxon>
    </lineage>
</organism>
<evidence type="ECO:0000256" key="5">
    <source>
        <dbReference type="PIRSR" id="PIRSR000138-2"/>
    </source>
</evidence>
<evidence type="ECO:0000313" key="8">
    <source>
        <dbReference type="Proteomes" id="UP000258309"/>
    </source>
</evidence>
<protein>
    <recommendedName>
        <fullName evidence="6">FMN hydroxy acid dehydrogenase domain-containing protein</fullName>
    </recommendedName>
</protein>